<proteinExistence type="predicted"/>
<sequence length="75" mass="8820">MSDVDDDLYEDEEGSEPLKEREEIDKTEHQSIFLCPVLACEEVQLWRTPTHPGKKLNVLPRMQTQLLSWLYTRTS</sequence>
<evidence type="ECO:0000313" key="3">
    <source>
        <dbReference type="Proteomes" id="UP001476798"/>
    </source>
</evidence>
<gene>
    <name evidence="2" type="ORF">GOODEAATRI_012012</name>
</gene>
<dbReference type="Proteomes" id="UP001476798">
    <property type="component" value="Unassembled WGS sequence"/>
</dbReference>
<name>A0ABV0P3G6_9TELE</name>
<feature type="compositionally biased region" description="Basic and acidic residues" evidence="1">
    <location>
        <begin position="16"/>
        <end position="25"/>
    </location>
</feature>
<protein>
    <submittedName>
        <fullName evidence="2">Uncharacterized protein</fullName>
    </submittedName>
</protein>
<dbReference type="EMBL" id="JAHRIO010060725">
    <property type="protein sequence ID" value="MEQ2178248.1"/>
    <property type="molecule type" value="Genomic_DNA"/>
</dbReference>
<evidence type="ECO:0000256" key="1">
    <source>
        <dbReference type="SAM" id="MobiDB-lite"/>
    </source>
</evidence>
<evidence type="ECO:0000313" key="2">
    <source>
        <dbReference type="EMBL" id="MEQ2178248.1"/>
    </source>
</evidence>
<organism evidence="2 3">
    <name type="scientific">Goodea atripinnis</name>
    <dbReference type="NCBI Taxonomy" id="208336"/>
    <lineage>
        <taxon>Eukaryota</taxon>
        <taxon>Metazoa</taxon>
        <taxon>Chordata</taxon>
        <taxon>Craniata</taxon>
        <taxon>Vertebrata</taxon>
        <taxon>Euteleostomi</taxon>
        <taxon>Actinopterygii</taxon>
        <taxon>Neopterygii</taxon>
        <taxon>Teleostei</taxon>
        <taxon>Neoteleostei</taxon>
        <taxon>Acanthomorphata</taxon>
        <taxon>Ovalentaria</taxon>
        <taxon>Atherinomorphae</taxon>
        <taxon>Cyprinodontiformes</taxon>
        <taxon>Goodeidae</taxon>
        <taxon>Goodea</taxon>
    </lineage>
</organism>
<keyword evidence="3" id="KW-1185">Reference proteome</keyword>
<accession>A0ABV0P3G6</accession>
<feature type="compositionally biased region" description="Acidic residues" evidence="1">
    <location>
        <begin position="1"/>
        <end position="15"/>
    </location>
</feature>
<feature type="region of interest" description="Disordered" evidence="1">
    <location>
        <begin position="1"/>
        <end position="25"/>
    </location>
</feature>
<reference evidence="2 3" key="1">
    <citation type="submission" date="2021-06" db="EMBL/GenBank/DDBJ databases">
        <authorList>
            <person name="Palmer J.M."/>
        </authorList>
    </citation>
    <scope>NUCLEOTIDE SEQUENCE [LARGE SCALE GENOMIC DNA]</scope>
    <source>
        <strain evidence="2 3">GA_2019</strain>
        <tissue evidence="2">Muscle</tissue>
    </source>
</reference>
<comment type="caution">
    <text evidence="2">The sequence shown here is derived from an EMBL/GenBank/DDBJ whole genome shotgun (WGS) entry which is preliminary data.</text>
</comment>